<dbReference type="InterPro" id="IPR001795">
    <property type="entry name" value="RNA-dir_pol_luteovirus"/>
</dbReference>
<keyword evidence="5 7" id="KW-0547">Nucleotide-binding</keyword>
<sequence>MGRRAVTAAAELIVQRGRDRLLANISYSLAARGYSYDPAFLACVYIGDLLYGPEPPDCLEKLFRANTTLLPEKWMDEQPVEKIADRVADTVRPDFKALPARPDNWEDLLDAALVNVEDDRYALEAFPPRTNQDLGIRYARAADVWTFYMAHGRRAELVTTLRLLKHFDYITMVNVLTAKIMFTRPVWWMTMERAGCFAAGSEHFRLAARALSDTIKKEKVALSPDDRVAFYESASLYGAMCPPVPGWDPVEESRALAEGGQDQHGLLLDCSPGYSTLDFHEAVRKLAFVQPRDTPDSRTFRKWLWDEEWARSGASSLGRVEYRLRMGDEVRTGKFKARKNLVLDVVSIDELERRTRTYTKQENVALIKTELAKIRLAVSCPIETYLAQAWIYLVTGNAYSNWPANTLEEPLHVEIARHEETWERLQTKEYSLPYDFARFDHQPTTSEVKAFQIATNICGRRYARPEQMADYEQLSACVTQGYDHATLTSPPGLGEQKTFHVTGGLMSGLRSTSCVGSGWNATFGEFARRMIDEMRHPDHPPQVWQLVRGDDTQVTGRSYHDVLAIKIGYDAMGAIANESKFTLRQGRTEFLRIETEDRLRGYPCRTIPMMTQRRPWNARPVVQEAGLEHVLKTMATLRLRLPTCDGLDAYRDHYIRRCFRLLRLDSRLRNIPAALGGLGVDPWDGRWSVQTWQSIRPPPVEIVNRTDYREQRVAEEFAAVDVPVDAKEVTLMASERIRAKVAADDVPEFSGVMRNASRRELHGRKFRPAAIRRDRIHQLLAELGSIATRIKCIAPERGGYDQLRRIAAEAVQRLAPDWGCCRRFADVFNRLSELARVREQPLGPMLRRYLPHFAHKLTEVERRYRLRRTAAIDFVLGDLSGVGADRLPSAVPTLVAKLAAASVGMVTRYMRTASPHEASYAFMKGYEAFSSCIMNSSYGKTFFCH</sequence>
<evidence type="ECO:0000256" key="6">
    <source>
        <dbReference type="ARBA" id="ARBA00048744"/>
    </source>
</evidence>
<dbReference type="SUPFAM" id="SSF56672">
    <property type="entry name" value="DNA/RNA polymerases"/>
    <property type="match status" value="1"/>
</dbReference>
<dbReference type="InterPro" id="IPR043502">
    <property type="entry name" value="DNA/RNA_pol_sf"/>
</dbReference>
<keyword evidence="2 7" id="KW-0696">RNA-directed RNA polymerase</keyword>
<dbReference type="GO" id="GO:0003723">
    <property type="term" value="F:RNA binding"/>
    <property type="evidence" value="ECO:0007669"/>
    <property type="project" value="InterPro"/>
</dbReference>
<evidence type="ECO:0000256" key="1">
    <source>
        <dbReference type="ARBA" id="ARBA00010455"/>
    </source>
</evidence>
<dbReference type="Pfam" id="PF02123">
    <property type="entry name" value="RdRP_4"/>
    <property type="match status" value="1"/>
</dbReference>
<evidence type="ECO:0000256" key="7">
    <source>
        <dbReference type="RuleBase" id="RU364050"/>
    </source>
</evidence>
<organism evidence="8">
    <name type="scientific">Yanbian Totiv tick virus 1</name>
    <dbReference type="NCBI Taxonomy" id="2972349"/>
    <lineage>
        <taxon>Viruses</taxon>
        <taxon>Riboviria</taxon>
        <taxon>Orthornavirae</taxon>
        <taxon>Duplornaviricota</taxon>
        <taxon>Chrymotiviricetes</taxon>
        <taxon>Ghabrivirales</taxon>
        <taxon>Totiviridae</taxon>
    </lineage>
</organism>
<keyword evidence="4 7" id="KW-0548">Nucleotidyltransferase</keyword>
<reference evidence="8" key="1">
    <citation type="submission" date="2022-05" db="EMBL/GenBank/DDBJ databases">
        <authorList>
            <person name="Cao W."/>
            <person name="Jia N."/>
            <person name="Lam T.T.-Y."/>
            <person name="Ni X."/>
            <person name="Liu J."/>
        </authorList>
    </citation>
    <scope>NUCLEOTIDE SEQUENCE</scope>
    <source>
        <strain evidence="8">TIGMIC 80</strain>
    </source>
</reference>
<evidence type="ECO:0000256" key="4">
    <source>
        <dbReference type="ARBA" id="ARBA00022695"/>
    </source>
</evidence>
<dbReference type="EC" id="2.7.7.48" evidence="7"/>
<dbReference type="GO" id="GO:0006351">
    <property type="term" value="P:DNA-templated transcription"/>
    <property type="evidence" value="ECO:0007669"/>
    <property type="project" value="InterPro"/>
</dbReference>
<comment type="similarity">
    <text evidence="1">Belongs to the totiviridae RNA-directed RNA polymerase family.</text>
</comment>
<evidence type="ECO:0000256" key="5">
    <source>
        <dbReference type="ARBA" id="ARBA00022741"/>
    </source>
</evidence>
<accession>A0A9E7V2E5</accession>
<comment type="catalytic activity">
    <reaction evidence="6 7">
        <text>RNA(n) + a ribonucleoside 5'-triphosphate = RNA(n+1) + diphosphate</text>
        <dbReference type="Rhea" id="RHEA:21248"/>
        <dbReference type="Rhea" id="RHEA-COMP:14527"/>
        <dbReference type="Rhea" id="RHEA-COMP:17342"/>
        <dbReference type="ChEBI" id="CHEBI:33019"/>
        <dbReference type="ChEBI" id="CHEBI:61557"/>
        <dbReference type="ChEBI" id="CHEBI:140395"/>
        <dbReference type="EC" id="2.7.7.48"/>
    </reaction>
</comment>
<dbReference type="GO" id="GO:0000166">
    <property type="term" value="F:nucleotide binding"/>
    <property type="evidence" value="ECO:0007669"/>
    <property type="project" value="UniProtKB-KW"/>
</dbReference>
<name>A0A9E7V2E5_9VIRU</name>
<keyword evidence="7" id="KW-0693">Viral RNA replication</keyword>
<evidence type="ECO:0000256" key="2">
    <source>
        <dbReference type="ARBA" id="ARBA00022484"/>
    </source>
</evidence>
<keyword evidence="3 7" id="KW-0808">Transferase</keyword>
<evidence type="ECO:0000256" key="3">
    <source>
        <dbReference type="ARBA" id="ARBA00022679"/>
    </source>
</evidence>
<evidence type="ECO:0000313" key="8">
    <source>
        <dbReference type="EMBL" id="UYL95656.1"/>
    </source>
</evidence>
<dbReference type="EMBL" id="ON746547">
    <property type="protein sequence ID" value="UYL95656.1"/>
    <property type="molecule type" value="Genomic_RNA"/>
</dbReference>
<protein>
    <recommendedName>
        <fullName evidence="7">RNA-directed RNA polymerase</fullName>
        <ecNumber evidence="7">2.7.7.48</ecNumber>
    </recommendedName>
</protein>
<dbReference type="GO" id="GO:0003968">
    <property type="term" value="F:RNA-directed RNA polymerase activity"/>
    <property type="evidence" value="ECO:0007669"/>
    <property type="project" value="UniProtKB-KW"/>
</dbReference>
<proteinExistence type="inferred from homology"/>